<keyword evidence="4" id="KW-0028">Amino-acid biosynthesis</keyword>
<dbReference type="EC" id="3.5.4.19" evidence="3"/>
<evidence type="ECO:0000256" key="6">
    <source>
        <dbReference type="ARBA" id="ARBA00023102"/>
    </source>
</evidence>
<evidence type="ECO:0000256" key="3">
    <source>
        <dbReference type="ARBA" id="ARBA00012721"/>
    </source>
</evidence>
<dbReference type="Proteomes" id="UP000176493">
    <property type="component" value="Unassembled WGS sequence"/>
</dbReference>
<dbReference type="PANTHER" id="PTHR42945:SF1">
    <property type="entry name" value="HISTIDINE BIOSYNTHESIS BIFUNCTIONAL PROTEIN HIS7"/>
    <property type="match status" value="1"/>
</dbReference>
<evidence type="ECO:0000259" key="7">
    <source>
        <dbReference type="Pfam" id="PF01502"/>
    </source>
</evidence>
<dbReference type="Gene3D" id="3.10.20.810">
    <property type="entry name" value="Phosphoribosyl-AMP cyclohydrolase"/>
    <property type="match status" value="1"/>
</dbReference>
<dbReference type="GO" id="GO:0000105">
    <property type="term" value="P:L-histidine biosynthetic process"/>
    <property type="evidence" value="ECO:0007669"/>
    <property type="project" value="UniProtKB-UniPathway"/>
</dbReference>
<gene>
    <name evidence="8" type="ORF">A2W52_04250</name>
</gene>
<keyword evidence="6" id="KW-0368">Histidine biosynthesis</keyword>
<dbReference type="SUPFAM" id="SSF141734">
    <property type="entry name" value="HisI-like"/>
    <property type="match status" value="1"/>
</dbReference>
<comment type="pathway">
    <text evidence="2">Amino-acid biosynthesis; L-histidine biosynthesis; L-histidine from 5-phospho-alpha-D-ribose 1-diphosphate: step 3/9.</text>
</comment>
<feature type="domain" description="Phosphoribosyl-AMP cyclohydrolase" evidence="7">
    <location>
        <begin position="1"/>
        <end position="59"/>
    </location>
</feature>
<evidence type="ECO:0000256" key="4">
    <source>
        <dbReference type="ARBA" id="ARBA00022605"/>
    </source>
</evidence>
<dbReference type="Pfam" id="PF01502">
    <property type="entry name" value="PRA-CH"/>
    <property type="match status" value="1"/>
</dbReference>
<dbReference type="EMBL" id="MHRJ01000022">
    <property type="protein sequence ID" value="OHA22635.1"/>
    <property type="molecule type" value="Genomic_DNA"/>
</dbReference>
<dbReference type="UniPathway" id="UPA00031">
    <property type="reaction ID" value="UER00008"/>
</dbReference>
<reference evidence="8 9" key="1">
    <citation type="journal article" date="2016" name="Nat. Commun.">
        <title>Thousands of microbial genomes shed light on interconnected biogeochemical processes in an aquifer system.</title>
        <authorList>
            <person name="Anantharaman K."/>
            <person name="Brown C.T."/>
            <person name="Hug L.A."/>
            <person name="Sharon I."/>
            <person name="Castelle C.J."/>
            <person name="Probst A.J."/>
            <person name="Thomas B.C."/>
            <person name="Singh A."/>
            <person name="Wilkins M.J."/>
            <person name="Karaoz U."/>
            <person name="Brodie E.L."/>
            <person name="Williams K.H."/>
            <person name="Hubbard S.S."/>
            <person name="Banfield J.F."/>
        </authorList>
    </citation>
    <scope>NUCLEOTIDE SEQUENCE [LARGE SCALE GENOMIC DNA]</scope>
</reference>
<evidence type="ECO:0000313" key="9">
    <source>
        <dbReference type="Proteomes" id="UP000176493"/>
    </source>
</evidence>
<organism evidence="8 9">
    <name type="scientific">Candidatus Taylorbacteria bacterium RIFCSPHIGHO2_02_49_25</name>
    <dbReference type="NCBI Taxonomy" id="1802305"/>
    <lineage>
        <taxon>Bacteria</taxon>
        <taxon>Candidatus Tayloriibacteriota</taxon>
    </lineage>
</organism>
<dbReference type="PANTHER" id="PTHR42945">
    <property type="entry name" value="HISTIDINE BIOSYNTHESIS BIFUNCTIONAL PROTEIN"/>
    <property type="match status" value="1"/>
</dbReference>
<proteinExistence type="predicted"/>
<dbReference type="InterPro" id="IPR038019">
    <property type="entry name" value="PRib_AMP_CycHydrolase_sf"/>
</dbReference>
<protein>
    <recommendedName>
        <fullName evidence="3">phosphoribosyl-AMP cyclohydrolase</fullName>
        <ecNumber evidence="3">3.5.4.19</ecNumber>
    </recommendedName>
</protein>
<comment type="caution">
    <text evidence="8">The sequence shown here is derived from an EMBL/GenBank/DDBJ whole genome shotgun (WGS) entry which is preliminary data.</text>
</comment>
<dbReference type="GO" id="GO:0004635">
    <property type="term" value="F:phosphoribosyl-AMP cyclohydrolase activity"/>
    <property type="evidence" value="ECO:0007669"/>
    <property type="project" value="UniProtKB-EC"/>
</dbReference>
<evidence type="ECO:0000313" key="8">
    <source>
        <dbReference type="EMBL" id="OHA22635.1"/>
    </source>
</evidence>
<evidence type="ECO:0000256" key="2">
    <source>
        <dbReference type="ARBA" id="ARBA00005169"/>
    </source>
</evidence>
<comment type="catalytic activity">
    <reaction evidence="1">
        <text>1-(5-phospho-beta-D-ribosyl)-5'-AMP + H2O = 1-(5-phospho-beta-D-ribosyl)-5-[(5-phospho-beta-D-ribosylamino)methylideneamino]imidazole-4-carboxamide</text>
        <dbReference type="Rhea" id="RHEA:20049"/>
        <dbReference type="ChEBI" id="CHEBI:15377"/>
        <dbReference type="ChEBI" id="CHEBI:58435"/>
        <dbReference type="ChEBI" id="CHEBI:59457"/>
        <dbReference type="EC" id="3.5.4.19"/>
    </reaction>
</comment>
<accession>A0A1G2MFD8</accession>
<name>A0A1G2MFD8_9BACT</name>
<dbReference type="AlphaFoldDB" id="A0A1G2MFD8"/>
<evidence type="ECO:0000256" key="5">
    <source>
        <dbReference type="ARBA" id="ARBA00022801"/>
    </source>
</evidence>
<dbReference type="InterPro" id="IPR002496">
    <property type="entry name" value="PRib_AMP_CycHydrolase_dom"/>
</dbReference>
<keyword evidence="5" id="KW-0378">Hydrolase</keyword>
<sequence length="84" mass="9494">MFYSTSRKKRWKKGEEKSGNVLTVHRILIDCDGDALLYVVSQTKPESDACHTGKQTCFFRIVTGSALEDDDFTTLEVVSMIECL</sequence>
<evidence type="ECO:0000256" key="1">
    <source>
        <dbReference type="ARBA" id="ARBA00000024"/>
    </source>
</evidence>